<accession>G0UMX0</accession>
<name>G0UMX0_TRYCI</name>
<feature type="compositionally biased region" description="Low complexity" evidence="2">
    <location>
        <begin position="483"/>
        <end position="496"/>
    </location>
</feature>
<feature type="compositionally biased region" description="Basic and acidic residues" evidence="2">
    <location>
        <begin position="309"/>
        <end position="348"/>
    </location>
</feature>
<feature type="region of interest" description="Disordered" evidence="2">
    <location>
        <begin position="476"/>
        <end position="497"/>
    </location>
</feature>
<dbReference type="EMBL" id="HE575318">
    <property type="protein sequence ID" value="CCC90529.1"/>
    <property type="molecule type" value="Genomic_DNA"/>
</dbReference>
<protein>
    <submittedName>
        <fullName evidence="3">Uncharacterized protein</fullName>
    </submittedName>
</protein>
<feature type="region of interest" description="Disordered" evidence="2">
    <location>
        <begin position="309"/>
        <end position="355"/>
    </location>
</feature>
<dbReference type="AlphaFoldDB" id="G0UMX0"/>
<feature type="compositionally biased region" description="Polar residues" evidence="2">
    <location>
        <begin position="32"/>
        <end position="52"/>
    </location>
</feature>
<feature type="coiled-coil region" evidence="1">
    <location>
        <begin position="250"/>
        <end position="298"/>
    </location>
</feature>
<feature type="region of interest" description="Disordered" evidence="2">
    <location>
        <begin position="514"/>
        <end position="569"/>
    </location>
</feature>
<sequence length="583" mass="63901">MEHGYQKTSRRLLWTSVRQEARSMVEDITVSPLSTYDEQGSGENKSDGSTTERVGDINGTACVLEKMLREASPDASDETKRITAAAPAARFGARNGIDTKGHVIKGVNHCAVPPSSMAVDAATEKPMFASITSIDVSQALHSEGWSLPAVGSMVRSSLEGNVAGALEFSNGCFENTGADLHRELAEEKQKNIAAQHRLLSLDREVKALRQENKRLCVSVENIESKNGQHPTPERIGTPQISLDTSPSHAFLNLEEELAAAKQYQSELENKIHENLITIQRQQHELEEKENRIRQLEGIIADGLLSRANDGHQEVHTGGERERDGRDPLRGDCCKSEEAPSREAREKTKLNSGSTQKYPVMSATQQSTFPSSLNTNNVGTCGTPLLREAEHTAQPSHEEMSSLLAVNPKTSTSQRGATSAAPSRTYIISQGEKICITKEQKPLAVYRRQGSHLQNRDNSPVVRKSVSPTRLYASPLCNRPYTRSSSLPSMLSSSTGSIKGRASCRRLFSASPSLTALSMSRHSSVTRDPRERTSVTVQRPPRLRHVSQSSPRRPVGLSTRSKKESHGSCRIAPRKLLSGMIHPQ</sequence>
<dbReference type="VEuPathDB" id="TriTrypDB:TcIL3000_5_2380"/>
<evidence type="ECO:0000256" key="1">
    <source>
        <dbReference type="SAM" id="Coils"/>
    </source>
</evidence>
<reference evidence="3" key="1">
    <citation type="journal article" date="2012" name="Proc. Natl. Acad. Sci. U.S.A.">
        <title>Antigenic diversity is generated by distinct evolutionary mechanisms in African trypanosome species.</title>
        <authorList>
            <person name="Jackson A.P."/>
            <person name="Berry A."/>
            <person name="Aslett M."/>
            <person name="Allison H.C."/>
            <person name="Burton P."/>
            <person name="Vavrova-Anderson J."/>
            <person name="Brown R."/>
            <person name="Browne H."/>
            <person name="Corton N."/>
            <person name="Hauser H."/>
            <person name="Gamble J."/>
            <person name="Gilderthorp R."/>
            <person name="Marcello L."/>
            <person name="McQuillan J."/>
            <person name="Otto T.D."/>
            <person name="Quail M.A."/>
            <person name="Sanders M.J."/>
            <person name="van Tonder A."/>
            <person name="Ginger M.L."/>
            <person name="Field M.C."/>
            <person name="Barry J.D."/>
            <person name="Hertz-Fowler C."/>
            <person name="Berriman M."/>
        </authorList>
    </citation>
    <scope>NUCLEOTIDE SEQUENCE</scope>
    <source>
        <strain evidence="3">IL3000</strain>
    </source>
</reference>
<gene>
    <name evidence="3" type="ORF">TCIL3000_5_2380</name>
</gene>
<feature type="region of interest" description="Disordered" evidence="2">
    <location>
        <begin position="32"/>
        <end position="55"/>
    </location>
</feature>
<proteinExistence type="predicted"/>
<keyword evidence="1" id="KW-0175">Coiled coil</keyword>
<evidence type="ECO:0000256" key="2">
    <source>
        <dbReference type="SAM" id="MobiDB-lite"/>
    </source>
</evidence>
<evidence type="ECO:0000313" key="3">
    <source>
        <dbReference type="EMBL" id="CCC90529.1"/>
    </source>
</evidence>
<organism evidence="3">
    <name type="scientific">Trypanosoma congolense (strain IL3000)</name>
    <dbReference type="NCBI Taxonomy" id="1068625"/>
    <lineage>
        <taxon>Eukaryota</taxon>
        <taxon>Discoba</taxon>
        <taxon>Euglenozoa</taxon>
        <taxon>Kinetoplastea</taxon>
        <taxon>Metakinetoplastina</taxon>
        <taxon>Trypanosomatida</taxon>
        <taxon>Trypanosomatidae</taxon>
        <taxon>Trypanosoma</taxon>
        <taxon>Nannomonas</taxon>
    </lineage>
</organism>
<feature type="coiled-coil region" evidence="1">
    <location>
        <begin position="184"/>
        <end position="225"/>
    </location>
</feature>